<reference evidence="1" key="2">
    <citation type="submission" date="2020-11" db="EMBL/GenBank/DDBJ databases">
        <authorList>
            <person name="McCartney M.A."/>
            <person name="Auch B."/>
            <person name="Kono T."/>
            <person name="Mallez S."/>
            <person name="Becker A."/>
            <person name="Gohl D.M."/>
            <person name="Silverstein K.A.T."/>
            <person name="Koren S."/>
            <person name="Bechman K.B."/>
            <person name="Herman A."/>
            <person name="Abrahante J.E."/>
            <person name="Garbe J."/>
        </authorList>
    </citation>
    <scope>NUCLEOTIDE SEQUENCE</scope>
    <source>
        <strain evidence="1">Duluth1</strain>
        <tissue evidence="1">Whole animal</tissue>
    </source>
</reference>
<accession>A0A9D4LSK2</accession>
<protein>
    <submittedName>
        <fullName evidence="1">Uncharacterized protein</fullName>
    </submittedName>
</protein>
<evidence type="ECO:0000313" key="2">
    <source>
        <dbReference type="Proteomes" id="UP000828390"/>
    </source>
</evidence>
<dbReference type="AlphaFoldDB" id="A0A9D4LSK2"/>
<dbReference type="EMBL" id="JAIWYP010000002">
    <property type="protein sequence ID" value="KAH3863014.1"/>
    <property type="molecule type" value="Genomic_DNA"/>
</dbReference>
<gene>
    <name evidence="1" type="ORF">DPMN_025990</name>
</gene>
<proteinExistence type="predicted"/>
<dbReference type="Proteomes" id="UP000828390">
    <property type="component" value="Unassembled WGS sequence"/>
</dbReference>
<keyword evidence="2" id="KW-1185">Reference proteome</keyword>
<evidence type="ECO:0000313" key="1">
    <source>
        <dbReference type="EMBL" id="KAH3863014.1"/>
    </source>
</evidence>
<sequence length="61" mass="6863">MEDSLAQRVVPGDMFKQSKLSSSDSRQMGILWTNKCCIHVPDVFVGRVETLIFKCLYPVSA</sequence>
<organism evidence="1 2">
    <name type="scientific">Dreissena polymorpha</name>
    <name type="common">Zebra mussel</name>
    <name type="synonym">Mytilus polymorpha</name>
    <dbReference type="NCBI Taxonomy" id="45954"/>
    <lineage>
        <taxon>Eukaryota</taxon>
        <taxon>Metazoa</taxon>
        <taxon>Spiralia</taxon>
        <taxon>Lophotrochozoa</taxon>
        <taxon>Mollusca</taxon>
        <taxon>Bivalvia</taxon>
        <taxon>Autobranchia</taxon>
        <taxon>Heteroconchia</taxon>
        <taxon>Euheterodonta</taxon>
        <taxon>Imparidentia</taxon>
        <taxon>Neoheterodontei</taxon>
        <taxon>Myida</taxon>
        <taxon>Dreissenoidea</taxon>
        <taxon>Dreissenidae</taxon>
        <taxon>Dreissena</taxon>
    </lineage>
</organism>
<reference evidence="1" key="1">
    <citation type="journal article" date="2019" name="bioRxiv">
        <title>The Genome of the Zebra Mussel, Dreissena polymorpha: A Resource for Invasive Species Research.</title>
        <authorList>
            <person name="McCartney M.A."/>
            <person name="Auch B."/>
            <person name="Kono T."/>
            <person name="Mallez S."/>
            <person name="Zhang Y."/>
            <person name="Obille A."/>
            <person name="Becker A."/>
            <person name="Abrahante J.E."/>
            <person name="Garbe J."/>
            <person name="Badalamenti J.P."/>
            <person name="Herman A."/>
            <person name="Mangelson H."/>
            <person name="Liachko I."/>
            <person name="Sullivan S."/>
            <person name="Sone E.D."/>
            <person name="Koren S."/>
            <person name="Silverstein K.A.T."/>
            <person name="Beckman K.B."/>
            <person name="Gohl D.M."/>
        </authorList>
    </citation>
    <scope>NUCLEOTIDE SEQUENCE</scope>
    <source>
        <strain evidence="1">Duluth1</strain>
        <tissue evidence="1">Whole animal</tissue>
    </source>
</reference>
<name>A0A9D4LSK2_DREPO</name>
<comment type="caution">
    <text evidence="1">The sequence shown here is derived from an EMBL/GenBank/DDBJ whole genome shotgun (WGS) entry which is preliminary data.</text>
</comment>